<evidence type="ECO:0000313" key="3">
    <source>
        <dbReference type="Proteomes" id="UP001500363"/>
    </source>
</evidence>
<sequence>MTSKDLKDLLGAVADEGRDTVDLDERALAGRIKGRRRRNALVAGAASLGTAAVIAIAAVAVVPNLGGNADTPVAGARQATGLTVGSCGGTAGGEPRTDTPFELSAAPGVQPVSGRPDLATVEVRLTNRTDTVLKDWVTSERPQVSVAQDGKVVATPLPSRSVGVRVTLQPGETKTLGTTISLRRCGEATTQAGEKLAPGSYQLYATQLFSPTDGGPQIEAQGGPWTVELK</sequence>
<dbReference type="RefSeq" id="WP_344177542.1">
    <property type="nucleotide sequence ID" value="NZ_BAAANC010000002.1"/>
</dbReference>
<protein>
    <recommendedName>
        <fullName evidence="4">Ribosomally synthesized peptide with SipW-like signal peptide</fullName>
    </recommendedName>
</protein>
<keyword evidence="1" id="KW-1133">Transmembrane helix</keyword>
<feature type="transmembrane region" description="Helical" evidence="1">
    <location>
        <begin position="40"/>
        <end position="62"/>
    </location>
</feature>
<evidence type="ECO:0008006" key="4">
    <source>
        <dbReference type="Google" id="ProtNLM"/>
    </source>
</evidence>
<evidence type="ECO:0000256" key="1">
    <source>
        <dbReference type="SAM" id="Phobius"/>
    </source>
</evidence>
<name>A0ABP4M7J3_9ACTN</name>
<gene>
    <name evidence="2" type="ORF">GCM10009741_47400</name>
</gene>
<organism evidence="2 3">
    <name type="scientific">Kribbella lupini</name>
    <dbReference type="NCBI Taxonomy" id="291602"/>
    <lineage>
        <taxon>Bacteria</taxon>
        <taxon>Bacillati</taxon>
        <taxon>Actinomycetota</taxon>
        <taxon>Actinomycetes</taxon>
        <taxon>Propionibacteriales</taxon>
        <taxon>Kribbellaceae</taxon>
        <taxon>Kribbella</taxon>
    </lineage>
</organism>
<comment type="caution">
    <text evidence="2">The sequence shown here is derived from an EMBL/GenBank/DDBJ whole genome shotgun (WGS) entry which is preliminary data.</text>
</comment>
<accession>A0ABP4M7J3</accession>
<dbReference type="Proteomes" id="UP001500363">
    <property type="component" value="Unassembled WGS sequence"/>
</dbReference>
<keyword evidence="1" id="KW-0812">Transmembrane</keyword>
<keyword evidence="1" id="KW-0472">Membrane</keyword>
<proteinExistence type="predicted"/>
<reference evidence="3" key="1">
    <citation type="journal article" date="2019" name="Int. J. Syst. Evol. Microbiol.">
        <title>The Global Catalogue of Microorganisms (GCM) 10K type strain sequencing project: providing services to taxonomists for standard genome sequencing and annotation.</title>
        <authorList>
            <consortium name="The Broad Institute Genomics Platform"/>
            <consortium name="The Broad Institute Genome Sequencing Center for Infectious Disease"/>
            <person name="Wu L."/>
            <person name="Ma J."/>
        </authorList>
    </citation>
    <scope>NUCLEOTIDE SEQUENCE [LARGE SCALE GENOMIC DNA]</scope>
    <source>
        <strain evidence="3">JCM 14303</strain>
    </source>
</reference>
<evidence type="ECO:0000313" key="2">
    <source>
        <dbReference type="EMBL" id="GAA1539202.1"/>
    </source>
</evidence>
<dbReference type="EMBL" id="BAAANC010000002">
    <property type="protein sequence ID" value="GAA1539202.1"/>
    <property type="molecule type" value="Genomic_DNA"/>
</dbReference>
<keyword evidence="3" id="KW-1185">Reference proteome</keyword>